<feature type="compositionally biased region" description="Basic residues" evidence="7">
    <location>
        <begin position="158"/>
        <end position="169"/>
    </location>
</feature>
<evidence type="ECO:0000256" key="8">
    <source>
        <dbReference type="SAM" id="Phobius"/>
    </source>
</evidence>
<dbReference type="GO" id="GO:0005886">
    <property type="term" value="C:plasma membrane"/>
    <property type="evidence" value="ECO:0007669"/>
    <property type="project" value="UniProtKB-SubCell"/>
</dbReference>
<keyword evidence="10" id="KW-1185">Reference proteome</keyword>
<feature type="non-terminal residue" evidence="9">
    <location>
        <position position="1"/>
    </location>
</feature>
<feature type="compositionally biased region" description="Basic and acidic residues" evidence="7">
    <location>
        <begin position="118"/>
        <end position="127"/>
    </location>
</feature>
<keyword evidence="4 8" id="KW-0812">Transmembrane</keyword>
<evidence type="ECO:0000313" key="9">
    <source>
        <dbReference type="EMBL" id="MBN3320686.1"/>
    </source>
</evidence>
<gene>
    <name evidence="9" type="primary">Rell2</name>
    <name evidence="9" type="ORF">GTO95_0017181</name>
</gene>
<comment type="similarity">
    <text evidence="2">Belongs to the RELT family.</text>
</comment>
<name>A0A8J7NZQ6_ATRSP</name>
<evidence type="ECO:0000256" key="5">
    <source>
        <dbReference type="ARBA" id="ARBA00022989"/>
    </source>
</evidence>
<dbReference type="GO" id="GO:0010811">
    <property type="term" value="P:positive regulation of cell-substrate adhesion"/>
    <property type="evidence" value="ECO:0007669"/>
    <property type="project" value="TreeGrafter"/>
</dbReference>
<sequence length="181" mass="20050">MADQETPPGGEAPPNYMIFILVLFFFLTGLLGFLICHVLKKKGYRCRTGEPEEECEDKLAVGTGEEEAEDPNQDTVEQILKCIIENEGKLLTSLLSLLVANVEALKEMLVNQNVPDPVDQRLPRKESAGTLPPHHHTVHSGSDRNACLHCVQGRTRKARGRSRVARSKARPGEHTVFSVGR</sequence>
<dbReference type="GO" id="GO:1900745">
    <property type="term" value="P:positive regulation of p38MAPK cascade"/>
    <property type="evidence" value="ECO:0007669"/>
    <property type="project" value="InterPro"/>
</dbReference>
<dbReference type="PANTHER" id="PTHR31481:SF0">
    <property type="entry name" value="RELT-LIKE PROTEIN 2"/>
    <property type="match status" value="1"/>
</dbReference>
<keyword evidence="3" id="KW-1003">Cell membrane</keyword>
<evidence type="ECO:0000256" key="2">
    <source>
        <dbReference type="ARBA" id="ARBA00008688"/>
    </source>
</evidence>
<proteinExistence type="inferred from homology"/>
<keyword evidence="6 8" id="KW-0472">Membrane</keyword>
<evidence type="ECO:0000313" key="10">
    <source>
        <dbReference type="Proteomes" id="UP000736164"/>
    </source>
</evidence>
<organism evidence="9 10">
    <name type="scientific">Atractosteus spatula</name>
    <name type="common">Alligator gar</name>
    <name type="synonym">Lepisosteus spatula</name>
    <dbReference type="NCBI Taxonomy" id="7917"/>
    <lineage>
        <taxon>Eukaryota</taxon>
        <taxon>Metazoa</taxon>
        <taxon>Chordata</taxon>
        <taxon>Craniata</taxon>
        <taxon>Vertebrata</taxon>
        <taxon>Euteleostomi</taxon>
        <taxon>Actinopterygii</taxon>
        <taxon>Neopterygii</taxon>
        <taxon>Holostei</taxon>
        <taxon>Semionotiformes</taxon>
        <taxon>Lepisosteidae</taxon>
        <taxon>Atractosteus</taxon>
    </lineage>
</organism>
<evidence type="ECO:0000256" key="4">
    <source>
        <dbReference type="ARBA" id="ARBA00022692"/>
    </source>
</evidence>
<dbReference type="Proteomes" id="UP000736164">
    <property type="component" value="Unassembled WGS sequence"/>
</dbReference>
<reference evidence="9" key="1">
    <citation type="journal article" date="2021" name="Cell">
        <title>Tracing the genetic footprints of vertebrate landing in non-teleost ray-finned fishes.</title>
        <authorList>
            <person name="Bi X."/>
            <person name="Wang K."/>
            <person name="Yang L."/>
            <person name="Pan H."/>
            <person name="Jiang H."/>
            <person name="Wei Q."/>
            <person name="Fang M."/>
            <person name="Yu H."/>
            <person name="Zhu C."/>
            <person name="Cai Y."/>
            <person name="He Y."/>
            <person name="Gan X."/>
            <person name="Zeng H."/>
            <person name="Yu D."/>
            <person name="Zhu Y."/>
            <person name="Jiang H."/>
            <person name="Qiu Q."/>
            <person name="Yang H."/>
            <person name="Zhang Y.E."/>
            <person name="Wang W."/>
            <person name="Zhu M."/>
            <person name="He S."/>
            <person name="Zhang G."/>
        </authorList>
    </citation>
    <scope>NUCLEOTIDE SEQUENCE</scope>
    <source>
        <strain evidence="9">Allg_001</strain>
    </source>
</reference>
<evidence type="ECO:0000256" key="1">
    <source>
        <dbReference type="ARBA" id="ARBA00004162"/>
    </source>
</evidence>
<evidence type="ECO:0000256" key="3">
    <source>
        <dbReference type="ARBA" id="ARBA00022475"/>
    </source>
</evidence>
<accession>A0A8J7NZQ6</accession>
<comment type="caution">
    <text evidence="9">The sequence shown here is derived from an EMBL/GenBank/DDBJ whole genome shotgun (WGS) entry which is preliminary data.</text>
</comment>
<dbReference type="InterPro" id="IPR022248">
    <property type="entry name" value="TNF_rcpt_RELT"/>
</dbReference>
<dbReference type="EMBL" id="JAAWVO010052143">
    <property type="protein sequence ID" value="MBN3320686.1"/>
    <property type="molecule type" value="Genomic_DNA"/>
</dbReference>
<feature type="non-terminal residue" evidence="9">
    <location>
        <position position="181"/>
    </location>
</feature>
<evidence type="ECO:0000256" key="6">
    <source>
        <dbReference type="ARBA" id="ARBA00023136"/>
    </source>
</evidence>
<dbReference type="Pfam" id="PF12606">
    <property type="entry name" value="RELT"/>
    <property type="match status" value="1"/>
</dbReference>
<protein>
    <submittedName>
        <fullName evidence="9">RELL2 protein</fullName>
    </submittedName>
</protein>
<dbReference type="PANTHER" id="PTHR31481">
    <property type="entry name" value="RELT-LIKE PROTEIN 2 RELL2"/>
    <property type="match status" value="1"/>
</dbReference>
<dbReference type="AlphaFoldDB" id="A0A8J7NZQ6"/>
<dbReference type="InterPro" id="IPR042313">
    <property type="entry name" value="RELL2"/>
</dbReference>
<keyword evidence="5 8" id="KW-1133">Transmembrane helix</keyword>
<feature type="region of interest" description="Disordered" evidence="7">
    <location>
        <begin position="116"/>
        <end position="145"/>
    </location>
</feature>
<feature type="region of interest" description="Disordered" evidence="7">
    <location>
        <begin position="158"/>
        <end position="181"/>
    </location>
</feature>
<comment type="subcellular location">
    <subcellularLocation>
        <location evidence="1">Cell membrane</location>
        <topology evidence="1">Single-pass membrane protein</topology>
    </subcellularLocation>
</comment>
<evidence type="ECO:0000256" key="7">
    <source>
        <dbReference type="SAM" id="MobiDB-lite"/>
    </source>
</evidence>
<feature type="transmembrane region" description="Helical" evidence="8">
    <location>
        <begin position="16"/>
        <end position="39"/>
    </location>
</feature>